<accession>A0A4Y7Q4A5</accession>
<organism evidence="4 5">
    <name type="scientific">Rickenella mellea</name>
    <dbReference type="NCBI Taxonomy" id="50990"/>
    <lineage>
        <taxon>Eukaryota</taxon>
        <taxon>Fungi</taxon>
        <taxon>Dikarya</taxon>
        <taxon>Basidiomycota</taxon>
        <taxon>Agaricomycotina</taxon>
        <taxon>Agaricomycetes</taxon>
        <taxon>Hymenochaetales</taxon>
        <taxon>Rickenellaceae</taxon>
        <taxon>Rickenella</taxon>
    </lineage>
</organism>
<feature type="domain" description="CxC2-like cysteine cluster KDZ transposase-associated" evidence="3">
    <location>
        <begin position="173"/>
        <end position="279"/>
    </location>
</feature>
<evidence type="ECO:0000259" key="3">
    <source>
        <dbReference type="Pfam" id="PF18803"/>
    </source>
</evidence>
<dbReference type="OrthoDB" id="3257768at2759"/>
<reference evidence="4 5" key="1">
    <citation type="submission" date="2018-06" db="EMBL/GenBank/DDBJ databases">
        <title>A transcriptomic atlas of mushroom development highlights an independent origin of complex multicellularity.</title>
        <authorList>
            <consortium name="DOE Joint Genome Institute"/>
            <person name="Krizsan K."/>
            <person name="Almasi E."/>
            <person name="Merenyi Z."/>
            <person name="Sahu N."/>
            <person name="Viragh M."/>
            <person name="Koszo T."/>
            <person name="Mondo S."/>
            <person name="Kiss B."/>
            <person name="Balint B."/>
            <person name="Kues U."/>
            <person name="Barry K."/>
            <person name="Hegedus J.C."/>
            <person name="Henrissat B."/>
            <person name="Johnson J."/>
            <person name="Lipzen A."/>
            <person name="Ohm R."/>
            <person name="Nagy I."/>
            <person name="Pangilinan J."/>
            <person name="Yan J."/>
            <person name="Xiong Y."/>
            <person name="Grigoriev I.V."/>
            <person name="Hibbett D.S."/>
            <person name="Nagy L.G."/>
        </authorList>
    </citation>
    <scope>NUCLEOTIDE SEQUENCE [LARGE SCALE GENOMIC DNA]</scope>
    <source>
        <strain evidence="4 5">SZMC22713</strain>
    </source>
</reference>
<protein>
    <recommendedName>
        <fullName evidence="3">CxC2-like cysteine cluster KDZ transposase-associated domain-containing protein</fullName>
    </recommendedName>
</protein>
<keyword evidence="2" id="KW-0472">Membrane</keyword>
<keyword evidence="2" id="KW-1133">Transmembrane helix</keyword>
<evidence type="ECO:0000313" key="5">
    <source>
        <dbReference type="Proteomes" id="UP000294933"/>
    </source>
</evidence>
<dbReference type="CDD" id="cd19757">
    <property type="entry name" value="Bbox1"/>
    <property type="match status" value="1"/>
</dbReference>
<dbReference type="InterPro" id="IPR041457">
    <property type="entry name" value="CxC2_KDZ-assoc"/>
</dbReference>
<gene>
    <name evidence="4" type="ORF">BD410DRAFT_815199</name>
</gene>
<dbReference type="Pfam" id="PF18803">
    <property type="entry name" value="CxC2"/>
    <property type="match status" value="1"/>
</dbReference>
<dbReference type="EMBL" id="ML170177">
    <property type="protein sequence ID" value="TDL22048.1"/>
    <property type="molecule type" value="Genomic_DNA"/>
</dbReference>
<feature type="region of interest" description="Disordered" evidence="1">
    <location>
        <begin position="1"/>
        <end position="24"/>
    </location>
</feature>
<feature type="transmembrane region" description="Helical" evidence="2">
    <location>
        <begin position="450"/>
        <end position="471"/>
    </location>
</feature>
<dbReference type="InterPro" id="IPR040521">
    <property type="entry name" value="KDZ"/>
</dbReference>
<evidence type="ECO:0000256" key="2">
    <source>
        <dbReference type="SAM" id="Phobius"/>
    </source>
</evidence>
<feature type="transmembrane region" description="Helical" evidence="2">
    <location>
        <begin position="483"/>
        <end position="502"/>
    </location>
</feature>
<dbReference type="AlphaFoldDB" id="A0A4Y7Q4A5"/>
<proteinExistence type="predicted"/>
<dbReference type="VEuPathDB" id="FungiDB:BD410DRAFT_815199"/>
<sequence length="968" mass="109058">MPKRGAQIEFYDNSDSKRPKPADLTTTQVHFHRLADGRMGRRTVHCQIAADLTDDAGTATEAQHEDDALVDTGNLDLHNLDLCTNADEVNVIHAKPVKHRSEYLDELLRYDGRADHPIGTPCTGCKKNEPEFRCVDCLCSSMYCEGCLRERHKGLPLHRIQRWTGTFFEKTTLYSIGLRVQLGHGGDTCTKPQRGRALTVIDTSGIHNVHVDYCECGHSSGSTLYRVQLLRMRWFPATLLQPQTVMTFDALDMFHILTHQSKITFYDFYQTLVRKTDGSGVQVVPDRYKKGMLCVLIWRHLNMLKRSGRGHDPLGIDNTPPGGCAVECPACPHPGRNLPDGWQDAPANERWNNSSFLLIDRGIKDPELGSGWAYFVEKNKYQEVLNATPDAPVINECQSNLHAVDHANTRFQKGYVTTGVGSVVCARHALVRKGGVTDLQKGEKYVNMDYAFLSTLIGVVCTSLIVTYDIACQWSKNFKQRMLAFPAFMHLNIILLAMFFGIPKFHLPAHGPACHTKGVGRTDGEGVEREWAHINAVATSTREMGAGSRHTTLDDHWGGWNWQKVIGLGILLLAKLKEAIENQAKQKTLFREFSATFSAESITKWDEMIEAWHADSTKPDPYKDSAKATTLADVRLALVNDEAVQAASGNLALHNVTPSSFLHTGLDLEEQQLRSKDAETTTSSANLQERRNALRRRIEVWRNIQVPELRNGGCLQGLHDMEFRLRHAQAGDALNQLRQQLRIQSRLRDYKKIQVSGPGQRVNTRARNLISRFHQKSLRCAERYRDAYSALLALDPGGAWQQHLHKLMPEDIRGPGHGDEDDIIGHRRAYGHGVGQGFHEHSWIWTVSQPLSEGLQSEYAKSKARAERWDEEVILLVEEMRRSVAFLKWRSETWHAQRGSRADAPQDISLGLDAYAAYQSHMLIQLASRFCRMWLNADWARQFLSDHASVNADTDSSADSVDIDSDNE</sequence>
<evidence type="ECO:0000313" key="4">
    <source>
        <dbReference type="EMBL" id="TDL22048.1"/>
    </source>
</evidence>
<dbReference type="PANTHER" id="PTHR33096">
    <property type="entry name" value="CXC2 DOMAIN-CONTAINING PROTEIN"/>
    <property type="match status" value="1"/>
</dbReference>
<keyword evidence="5" id="KW-1185">Reference proteome</keyword>
<evidence type="ECO:0000256" key="1">
    <source>
        <dbReference type="SAM" id="MobiDB-lite"/>
    </source>
</evidence>
<keyword evidence="2" id="KW-0812">Transmembrane</keyword>
<dbReference type="Proteomes" id="UP000294933">
    <property type="component" value="Unassembled WGS sequence"/>
</dbReference>
<dbReference type="STRING" id="50990.A0A4Y7Q4A5"/>
<name>A0A4Y7Q4A5_9AGAM</name>
<dbReference type="PANTHER" id="PTHR33096:SF1">
    <property type="entry name" value="CXC1-LIKE CYSTEINE CLUSTER ASSOCIATED WITH KDZ TRANSPOSASES DOMAIN-CONTAINING PROTEIN"/>
    <property type="match status" value="1"/>
</dbReference>
<dbReference type="Pfam" id="PF18758">
    <property type="entry name" value="KDZ"/>
    <property type="match status" value="1"/>
</dbReference>